<dbReference type="GO" id="GO:0046872">
    <property type="term" value="F:metal ion binding"/>
    <property type="evidence" value="ECO:0007669"/>
    <property type="project" value="UniProtKB-KW"/>
</dbReference>
<dbReference type="GO" id="GO:0017136">
    <property type="term" value="F:histone deacetylase activity, NAD-dependent"/>
    <property type="evidence" value="ECO:0007669"/>
    <property type="project" value="TreeGrafter"/>
</dbReference>
<dbReference type="PANTHER" id="PTHR11085:SF10">
    <property type="entry name" value="NAD-DEPENDENT PROTEIN DEACYLASE SIRTUIN-5, MITOCHONDRIAL-RELATED"/>
    <property type="match status" value="1"/>
</dbReference>
<evidence type="ECO:0000259" key="4">
    <source>
        <dbReference type="PROSITE" id="PS50305"/>
    </source>
</evidence>
<dbReference type="SUPFAM" id="SSF52467">
    <property type="entry name" value="DHS-like NAD/FAD-binding domain"/>
    <property type="match status" value="1"/>
</dbReference>
<feature type="binding site" evidence="2">
    <location>
        <position position="131"/>
    </location>
    <ligand>
        <name>Zn(2+)</name>
        <dbReference type="ChEBI" id="CHEBI:29105"/>
    </ligand>
</feature>
<dbReference type="Proteomes" id="UP000516052">
    <property type="component" value="Chromosome"/>
</dbReference>
<dbReference type="GO" id="GO:0070403">
    <property type="term" value="F:NAD+ binding"/>
    <property type="evidence" value="ECO:0007669"/>
    <property type="project" value="TreeGrafter"/>
</dbReference>
<dbReference type="AlphaFoldDB" id="A0A7H0IAT3"/>
<feature type="compositionally biased region" description="Low complexity" evidence="3">
    <location>
        <begin position="234"/>
        <end position="261"/>
    </location>
</feature>
<dbReference type="InterPro" id="IPR050134">
    <property type="entry name" value="NAD-dep_sirtuin_deacylases"/>
</dbReference>
<feature type="binding site" evidence="2">
    <location>
        <position position="172"/>
    </location>
    <ligand>
        <name>Zn(2+)</name>
        <dbReference type="ChEBI" id="CHEBI:29105"/>
    </ligand>
</feature>
<proteinExistence type="predicted"/>
<name>A0A7H0IAT3_9ACTN</name>
<organism evidence="5 6">
    <name type="scientific">Streptomyces roseirectus</name>
    <dbReference type="NCBI Taxonomy" id="2768066"/>
    <lineage>
        <taxon>Bacteria</taxon>
        <taxon>Bacillati</taxon>
        <taxon>Actinomycetota</taxon>
        <taxon>Actinomycetes</taxon>
        <taxon>Kitasatosporales</taxon>
        <taxon>Streptomycetaceae</taxon>
        <taxon>Streptomyces</taxon>
    </lineage>
</organism>
<keyword evidence="2" id="KW-0862">Zinc</keyword>
<protein>
    <recommendedName>
        <fullName evidence="4">Deacetylase sirtuin-type domain-containing protein</fullName>
    </recommendedName>
</protein>
<keyword evidence="1" id="KW-0520">NAD</keyword>
<dbReference type="Gene3D" id="3.40.50.1220">
    <property type="entry name" value="TPP-binding domain"/>
    <property type="match status" value="1"/>
</dbReference>
<evidence type="ECO:0000256" key="1">
    <source>
        <dbReference type="ARBA" id="ARBA00023027"/>
    </source>
</evidence>
<feature type="binding site" evidence="2">
    <location>
        <position position="135"/>
    </location>
    <ligand>
        <name>Zn(2+)</name>
        <dbReference type="ChEBI" id="CHEBI:29105"/>
    </ligand>
</feature>
<keyword evidence="2" id="KW-0479">Metal-binding</keyword>
<dbReference type="RefSeq" id="WP_187746932.1">
    <property type="nucleotide sequence ID" value="NZ_CP060828.1"/>
</dbReference>
<evidence type="ECO:0000256" key="2">
    <source>
        <dbReference type="PROSITE-ProRule" id="PRU00236"/>
    </source>
</evidence>
<dbReference type="PANTHER" id="PTHR11085">
    <property type="entry name" value="NAD-DEPENDENT PROTEIN DEACYLASE SIRTUIN-5, MITOCHONDRIAL-RELATED"/>
    <property type="match status" value="1"/>
</dbReference>
<dbReference type="InterPro" id="IPR026590">
    <property type="entry name" value="Ssirtuin_cat_dom"/>
</dbReference>
<evidence type="ECO:0000313" key="5">
    <source>
        <dbReference type="EMBL" id="QNP69899.1"/>
    </source>
</evidence>
<dbReference type="KEGG" id="sroi:IAG44_10850"/>
<comment type="caution">
    <text evidence="2">Lacks conserved residue(s) required for the propagation of feature annotation.</text>
</comment>
<keyword evidence="6" id="KW-1185">Reference proteome</keyword>
<feature type="compositionally biased region" description="Low complexity" evidence="3">
    <location>
        <begin position="271"/>
        <end position="297"/>
    </location>
</feature>
<accession>A0A7H0IAT3</accession>
<evidence type="ECO:0000313" key="6">
    <source>
        <dbReference type="Proteomes" id="UP000516052"/>
    </source>
</evidence>
<evidence type="ECO:0000256" key="3">
    <source>
        <dbReference type="SAM" id="MobiDB-lite"/>
    </source>
</evidence>
<feature type="region of interest" description="Disordered" evidence="3">
    <location>
        <begin position="234"/>
        <end position="307"/>
    </location>
</feature>
<reference evidence="5 6" key="1">
    <citation type="submission" date="2020-08" db="EMBL/GenBank/DDBJ databases">
        <title>A novel species.</title>
        <authorList>
            <person name="Gao J."/>
        </authorList>
    </citation>
    <scope>NUCLEOTIDE SEQUENCE [LARGE SCALE GENOMIC DNA]</scope>
    <source>
        <strain evidence="5 6">CRXT-G-22</strain>
    </source>
</reference>
<feature type="binding site" evidence="2">
    <location>
        <position position="169"/>
    </location>
    <ligand>
        <name>Zn(2+)</name>
        <dbReference type="ChEBI" id="CHEBI:29105"/>
    </ligand>
</feature>
<dbReference type="PROSITE" id="PS50305">
    <property type="entry name" value="SIRTUIN"/>
    <property type="match status" value="1"/>
</dbReference>
<feature type="domain" description="Deacetylase sirtuin-type" evidence="4">
    <location>
        <begin position="1"/>
        <end position="371"/>
    </location>
</feature>
<gene>
    <name evidence="5" type="ORF">IAG44_10850</name>
</gene>
<dbReference type="EMBL" id="CP060828">
    <property type="protein sequence ID" value="QNP69899.1"/>
    <property type="molecule type" value="Genomic_DNA"/>
</dbReference>
<dbReference type="InterPro" id="IPR029035">
    <property type="entry name" value="DHS-like_NAD/FAD-binding_dom"/>
</dbReference>
<sequence length="371" mass="39434">MVHDTFHDWLAEADKVVIAAGAGLSAAAGYDYGDAARFRELLPALYRLGLRSRYLLGAALPPDMMWGYWAVHITDIRHGTEPNPLYRRLRALVGERDHWVVTSNVDGLFARNGFDAGRVFTPQGDYGFLQCTTPCTRRTWPSAPFLQRVLAAYDRESGRVRDPGALPVCPNCGGDLFPNVRVGPEFVDDAFMPTGGRMAKWLSQFQVAEPLVHSATAPLSQSATQPLVRAATAPLTGPATTPLDHSATAPPAGSATTPLTGSATQPPTRSATAPLTGPATTPLTHTATTPPAGSATTPPTPSPTTPLPLLVIEIGAGFNTPGVIRLPMENLVRHTPGARLVRINPDHPATPEDLAGRALSVPVRADEFLAT</sequence>